<feature type="region of interest" description="Disordered" evidence="1">
    <location>
        <begin position="18"/>
        <end position="109"/>
    </location>
</feature>
<evidence type="ECO:0000313" key="2">
    <source>
        <dbReference type="EMBL" id="EOH72101.1"/>
    </source>
</evidence>
<dbReference type="RefSeq" id="WP_010743156.1">
    <property type="nucleotide sequence ID" value="NZ_KB946253.1"/>
</dbReference>
<dbReference type="Proteomes" id="UP000014148">
    <property type="component" value="Unassembled WGS sequence"/>
</dbReference>
<protein>
    <submittedName>
        <fullName evidence="2">Uncharacterized protein</fullName>
    </submittedName>
</protein>
<evidence type="ECO:0000256" key="1">
    <source>
        <dbReference type="SAM" id="MobiDB-lite"/>
    </source>
</evidence>
<feature type="compositionally biased region" description="Basic and acidic residues" evidence="1">
    <location>
        <begin position="29"/>
        <end position="43"/>
    </location>
</feature>
<reference evidence="2 4" key="1">
    <citation type="submission" date="2013-02" db="EMBL/GenBank/DDBJ databases">
        <title>The Genome Sequence of Enterococcus malodoratus ATCC_43197.</title>
        <authorList>
            <consortium name="The Broad Institute Genome Sequencing Platform"/>
            <consortium name="The Broad Institute Genome Sequencing Center for Infectious Disease"/>
            <person name="Earl A.M."/>
            <person name="Gilmore M.S."/>
            <person name="Lebreton F."/>
            <person name="Walker B."/>
            <person name="Young S.K."/>
            <person name="Zeng Q."/>
            <person name="Gargeya S."/>
            <person name="Fitzgerald M."/>
            <person name="Haas B."/>
            <person name="Abouelleil A."/>
            <person name="Alvarado L."/>
            <person name="Arachchi H.M."/>
            <person name="Berlin A.M."/>
            <person name="Chapman S.B."/>
            <person name="Dewar J."/>
            <person name="Goldberg J."/>
            <person name="Griggs A."/>
            <person name="Gujja S."/>
            <person name="Hansen M."/>
            <person name="Howarth C."/>
            <person name="Imamovic A."/>
            <person name="Larimer J."/>
            <person name="McCowan C."/>
            <person name="Murphy C."/>
            <person name="Neiman D."/>
            <person name="Pearson M."/>
            <person name="Priest M."/>
            <person name="Roberts A."/>
            <person name="Saif S."/>
            <person name="Shea T."/>
            <person name="Sisk P."/>
            <person name="Sykes S."/>
            <person name="Wortman J."/>
            <person name="Nusbaum C."/>
            <person name="Birren B."/>
        </authorList>
    </citation>
    <scope>NUCLEOTIDE SEQUENCE [LARGE SCALE GENOMIC DNA]</scope>
    <source>
        <strain evidence="2 4">ATCC 43197</strain>
    </source>
</reference>
<feature type="compositionally biased region" description="Basic and acidic residues" evidence="1">
    <location>
        <begin position="78"/>
        <end position="92"/>
    </location>
</feature>
<evidence type="ECO:0000313" key="5">
    <source>
        <dbReference type="Proteomes" id="UP000014148"/>
    </source>
</evidence>
<gene>
    <name evidence="3" type="ORF">I585_01354</name>
    <name evidence="2" type="ORF">UAI_04385</name>
</gene>
<evidence type="ECO:0000313" key="4">
    <source>
        <dbReference type="Proteomes" id="UP000013783"/>
    </source>
</evidence>
<comment type="caution">
    <text evidence="2">The sequence shown here is derived from an EMBL/GenBank/DDBJ whole genome shotgun (WGS) entry which is preliminary data.</text>
</comment>
<sequence>MTKKGSSAFFIEGKRSDNLHINDCPFSEESLKKDSNNTEKEQEVTYEPSGLTIMDMKGGQFSRGLKLPSNENETTTITEHDGNPSEESEKGPVKTVPPKQSENLPTKPRNKHLKDIESFVSHYEENPDYIIDEGFLGQSLPIHRYFRSIKENHVPKRERDRIPIYYGNGYVRFSEKGYYSFFFSDGVSIDSNWYQPHFFVSREFIDYFFPFVKNYCKKNGGTINIYIQSRFWLGKTKNGKSVLRFQNRGEKLTPFIYFTERM</sequence>
<dbReference type="AlphaFoldDB" id="R2QUC3"/>
<name>R2QUC3_9ENTE</name>
<accession>R2QUC3</accession>
<dbReference type="PATRIC" id="fig|1158601.3.peg.4353"/>
<reference evidence="3 5" key="2">
    <citation type="submission" date="2013-03" db="EMBL/GenBank/DDBJ databases">
        <title>The Genome Sequence of Enterococcus malodoratus ATCC_43197 (PacBio/Illumina hybrid assembly).</title>
        <authorList>
            <consortium name="The Broad Institute Genomics Platform"/>
            <consortium name="The Broad Institute Genome Sequencing Center for Infectious Disease"/>
            <person name="Earl A."/>
            <person name="Russ C."/>
            <person name="Gilmore M."/>
            <person name="Surin D."/>
            <person name="Walker B."/>
            <person name="Young S."/>
            <person name="Zeng Q."/>
            <person name="Gargeya S."/>
            <person name="Fitzgerald M."/>
            <person name="Haas B."/>
            <person name="Abouelleil A."/>
            <person name="Allen A.W."/>
            <person name="Alvarado L."/>
            <person name="Arachchi H.M."/>
            <person name="Berlin A.M."/>
            <person name="Chapman S.B."/>
            <person name="Gainer-Dewar J."/>
            <person name="Goldberg J."/>
            <person name="Griggs A."/>
            <person name="Gujja S."/>
            <person name="Hansen M."/>
            <person name="Howarth C."/>
            <person name="Imamovic A."/>
            <person name="Ireland A."/>
            <person name="Larimer J."/>
            <person name="McCowan C."/>
            <person name="Murphy C."/>
            <person name="Pearson M."/>
            <person name="Poon T.W."/>
            <person name="Priest M."/>
            <person name="Roberts A."/>
            <person name="Saif S."/>
            <person name="Shea T."/>
            <person name="Sisk P."/>
            <person name="Sykes S."/>
            <person name="Wortman J."/>
            <person name="Nusbaum C."/>
            <person name="Birren B."/>
        </authorList>
    </citation>
    <scope>NUCLEOTIDE SEQUENCE [LARGE SCALE GENOMIC DNA]</scope>
    <source>
        <strain evidence="3 5">ATCC 43197</strain>
    </source>
</reference>
<organism evidence="2 4">
    <name type="scientific">Enterococcus malodoratus ATCC 43197</name>
    <dbReference type="NCBI Taxonomy" id="1158601"/>
    <lineage>
        <taxon>Bacteria</taxon>
        <taxon>Bacillati</taxon>
        <taxon>Bacillota</taxon>
        <taxon>Bacilli</taxon>
        <taxon>Lactobacillales</taxon>
        <taxon>Enterococcaceae</taxon>
        <taxon>Enterococcus</taxon>
    </lineage>
</organism>
<dbReference type="Proteomes" id="UP000013783">
    <property type="component" value="Unassembled WGS sequence"/>
</dbReference>
<dbReference type="EMBL" id="AJAK01000031">
    <property type="protein sequence ID" value="EOH72101.1"/>
    <property type="molecule type" value="Genomic_DNA"/>
</dbReference>
<proteinExistence type="predicted"/>
<dbReference type="EMBL" id="ASWA01000002">
    <property type="protein sequence ID" value="EOT69875.1"/>
    <property type="molecule type" value="Genomic_DNA"/>
</dbReference>
<keyword evidence="5" id="KW-1185">Reference proteome</keyword>
<evidence type="ECO:0000313" key="3">
    <source>
        <dbReference type="EMBL" id="EOT69875.1"/>
    </source>
</evidence>